<dbReference type="KEGG" id="mgk:FSB76_14330"/>
<dbReference type="InterPro" id="IPR020568">
    <property type="entry name" value="Ribosomal_Su5_D2-typ_SF"/>
</dbReference>
<dbReference type="GO" id="GO:0050201">
    <property type="term" value="F:fucokinase activity"/>
    <property type="evidence" value="ECO:0007669"/>
    <property type="project" value="TreeGrafter"/>
</dbReference>
<evidence type="ECO:0000259" key="6">
    <source>
        <dbReference type="Pfam" id="PF00288"/>
    </source>
</evidence>
<dbReference type="GO" id="GO:0016779">
    <property type="term" value="F:nucleotidyltransferase activity"/>
    <property type="evidence" value="ECO:0007669"/>
    <property type="project" value="UniProtKB-KW"/>
</dbReference>
<evidence type="ECO:0000256" key="4">
    <source>
        <dbReference type="ARBA" id="ARBA00022840"/>
    </source>
</evidence>
<feature type="domain" description="GHMP kinase N-terminal" evidence="6">
    <location>
        <begin position="675"/>
        <end position="752"/>
    </location>
</feature>
<dbReference type="RefSeq" id="WP_147054428.1">
    <property type="nucleotide sequence ID" value="NZ_CP042437.1"/>
</dbReference>
<dbReference type="PRINTS" id="PR00960">
    <property type="entry name" value="LMBPPROTEIN"/>
</dbReference>
<dbReference type="PANTHER" id="PTHR32463">
    <property type="entry name" value="L-FUCOSE KINASE"/>
    <property type="match status" value="1"/>
</dbReference>
<dbReference type="AlphaFoldDB" id="A0A5B8W299"/>
<dbReference type="Pfam" id="PF00288">
    <property type="entry name" value="GHMP_kinases_N"/>
    <property type="match status" value="1"/>
</dbReference>
<dbReference type="InterPro" id="IPR052203">
    <property type="entry name" value="GHMP_Kinase-Related"/>
</dbReference>
<evidence type="ECO:0000256" key="2">
    <source>
        <dbReference type="ARBA" id="ARBA00022741"/>
    </source>
</evidence>
<keyword evidence="4" id="KW-0067">ATP-binding</keyword>
<dbReference type="GO" id="GO:0042352">
    <property type="term" value="P:GDP-L-fucose salvage"/>
    <property type="evidence" value="ECO:0007669"/>
    <property type="project" value="TreeGrafter"/>
</dbReference>
<dbReference type="InterPro" id="IPR012887">
    <property type="entry name" value="GDP_fucose_pyrophosphorylase"/>
</dbReference>
<evidence type="ECO:0000313" key="9">
    <source>
        <dbReference type="EMBL" id="QEC77062.1"/>
    </source>
</evidence>
<dbReference type="Proteomes" id="UP000321362">
    <property type="component" value="Chromosome"/>
</dbReference>
<keyword evidence="10" id="KW-1185">Reference proteome</keyword>
<keyword evidence="9" id="KW-0548">Nucleotidyltransferase</keyword>
<feature type="domain" description="GHMP kinase C-terminal" evidence="8">
    <location>
        <begin position="829"/>
        <end position="906"/>
    </location>
</feature>
<dbReference type="InterPro" id="IPR006204">
    <property type="entry name" value="GHMP_kinase_N_dom"/>
</dbReference>
<evidence type="ECO:0000259" key="8">
    <source>
        <dbReference type="Pfam" id="PF08544"/>
    </source>
</evidence>
<protein>
    <submittedName>
        <fullName evidence="9">Bifunctional fucokinase/L-fucose-1-P-guanylyltransferase</fullName>
    </submittedName>
</protein>
<dbReference type="InterPro" id="IPR001174">
    <property type="entry name" value="HddA/FKP"/>
</dbReference>
<organism evidence="9 10">
    <name type="scientific">Mucilaginibacter ginsenosidivorax</name>
    <dbReference type="NCBI Taxonomy" id="862126"/>
    <lineage>
        <taxon>Bacteria</taxon>
        <taxon>Pseudomonadati</taxon>
        <taxon>Bacteroidota</taxon>
        <taxon>Sphingobacteriia</taxon>
        <taxon>Sphingobacteriales</taxon>
        <taxon>Sphingobacteriaceae</taxon>
        <taxon>Mucilaginibacter</taxon>
    </lineage>
</organism>
<dbReference type="OrthoDB" id="9812992at2"/>
<dbReference type="GO" id="GO:0005524">
    <property type="term" value="F:ATP binding"/>
    <property type="evidence" value="ECO:0007669"/>
    <property type="project" value="UniProtKB-KW"/>
</dbReference>
<reference evidence="9 10" key="1">
    <citation type="journal article" date="2013" name="J. Microbiol.">
        <title>Mucilaginibacter ginsenosidivorax sp. nov., with ginsenoside converting activity isolated from sediment.</title>
        <authorList>
            <person name="Kim J.K."/>
            <person name="Choi T.E."/>
            <person name="Liu Q.M."/>
            <person name="Park H.Y."/>
            <person name="Yi T.H."/>
            <person name="Yoon M.H."/>
            <person name="Kim S.C."/>
            <person name="Im W.T."/>
        </authorList>
    </citation>
    <scope>NUCLEOTIDE SEQUENCE [LARGE SCALE GENOMIC DNA]</scope>
    <source>
        <strain evidence="9 10">KHI28</strain>
    </source>
</reference>
<keyword evidence="2" id="KW-0547">Nucleotide-binding</keyword>
<sequence>MRKLISIPPAFKQFGDQHFANENYYFSSDPKEGKVGSGGGTVNLLYEASKEEKATGPIGNWLRKEKRLIIHAGGQSRRLPAYAAVGKVFTPMPIFRWKRGQRIGQTLIDLQLPLYEEILNKAPKNLNHLVASGDVLIRAGGILPEIPDADIVCFGLWERPEKASNFGVFFAQKSSPKELAFALQKPTAQKLQELQPNYLFFIDIGVWLFSPKAMELMFERSGWNKDSNSFTNGIPSFYDMYTEFGQALGQNPTLKDDAINQLKVAIVPLPKGEFYHFGTSAELIESTDKLQNLVKNQEEIWHNKIKPSADLFTQNAITKLDFTGANNSIWIENSNIAHTWKLRCRHIITGAPANDWVLDLPEETCLDFIPVGDNDEWCVRVYSFYNPQLPVRGINANNGYTAADWFNEPVYPIFNATDLNSEIIQGLIDNPFNYPEKVKRLIAAADVADEVNLYRQYAQRETFLESNLQSMAANWKQSVFYQLDLKNAAGIFKNAKLTLPPALPDDAPLLTRLHDQMFRSEVLGSNDPSAAAYEAKAFGLLAETIVDTAKTELAAPRLDVMSDQIVWGRSPIRLDLAGGWTDTPPNCLINGGKVLNLAIELNGQPPLQVFIKPSAEYVITLRSIDLGVREDITTYEQLSDYNNSVGSAFCIPKAALCLAGFVPEFSANRYGSLAEQLKDFGMGIEVTLLAAIPKGSGLGTSSILASTVLGTLSDFCDLKWDKYAICSRTLVLEQMLTTGGGWQDQYGGVFGGIKLLESNPGIFQKPTVRWAPEFIFTDASAASVLLYYTGITRVAKNILAEIVKGMFLNGNGYLSILEEMNHHALKTYEAFQYGNLQQVAEATGISWELNQRLDGGTNTPETQAIIDRISDFIISCKLLGAGGGGYMLIFAKDVAAAAKVRSALSTNPLNNRARFVDWSISRDGFKTSRS</sequence>
<feature type="domain" description="GDP-fucose pyrophosphorylase" evidence="7">
    <location>
        <begin position="62"/>
        <end position="382"/>
    </location>
</feature>
<evidence type="ECO:0000256" key="5">
    <source>
        <dbReference type="ARBA" id="ARBA00038121"/>
    </source>
</evidence>
<dbReference type="SUPFAM" id="SSF55060">
    <property type="entry name" value="GHMP Kinase, C-terminal domain"/>
    <property type="match status" value="1"/>
</dbReference>
<evidence type="ECO:0000256" key="3">
    <source>
        <dbReference type="ARBA" id="ARBA00022777"/>
    </source>
</evidence>
<evidence type="ECO:0000256" key="1">
    <source>
        <dbReference type="ARBA" id="ARBA00022679"/>
    </source>
</evidence>
<keyword evidence="1 9" id="KW-0808">Transferase</keyword>
<dbReference type="Pfam" id="PF07959">
    <property type="entry name" value="Fucose_pyrophosphorylase"/>
    <property type="match status" value="1"/>
</dbReference>
<proteinExistence type="inferred from homology"/>
<name>A0A5B8W299_9SPHI</name>
<dbReference type="InterPro" id="IPR036554">
    <property type="entry name" value="GHMP_kinase_C_sf"/>
</dbReference>
<dbReference type="Gene3D" id="3.30.230.120">
    <property type="match status" value="1"/>
</dbReference>
<accession>A0A5B8W299</accession>
<comment type="similarity">
    <text evidence="5">Belongs to the GHMP kinase family.</text>
</comment>
<keyword evidence="3 9" id="KW-0418">Kinase</keyword>
<dbReference type="SUPFAM" id="SSF54211">
    <property type="entry name" value="Ribosomal protein S5 domain 2-like"/>
    <property type="match status" value="1"/>
</dbReference>
<evidence type="ECO:0000259" key="7">
    <source>
        <dbReference type="Pfam" id="PF07959"/>
    </source>
</evidence>
<gene>
    <name evidence="9" type="primary">fkp</name>
    <name evidence="9" type="ORF">FSB76_14330</name>
</gene>
<dbReference type="Pfam" id="PF08544">
    <property type="entry name" value="GHMP_kinases_C"/>
    <property type="match status" value="1"/>
</dbReference>
<dbReference type="InterPro" id="IPR013750">
    <property type="entry name" value="GHMP_kinase_C_dom"/>
</dbReference>
<dbReference type="EMBL" id="CP042437">
    <property type="protein sequence ID" value="QEC77062.1"/>
    <property type="molecule type" value="Genomic_DNA"/>
</dbReference>
<evidence type="ECO:0000313" key="10">
    <source>
        <dbReference type="Proteomes" id="UP000321362"/>
    </source>
</evidence>
<dbReference type="NCBIfam" id="NF009948">
    <property type="entry name" value="PRK13412.1"/>
    <property type="match status" value="1"/>
</dbReference>
<dbReference type="PANTHER" id="PTHR32463:SF0">
    <property type="entry name" value="L-FUCOSE KINASE"/>
    <property type="match status" value="1"/>
</dbReference>